<feature type="region of interest" description="Disordered" evidence="2">
    <location>
        <begin position="97"/>
        <end position="118"/>
    </location>
</feature>
<dbReference type="EMBL" id="HBIX01010535">
    <property type="protein sequence ID" value="CAE0715221.1"/>
    <property type="molecule type" value="Transcribed_RNA"/>
</dbReference>
<comment type="similarity">
    <text evidence="1">Belongs to the protein kinase superfamily. ADCK protein kinase family.</text>
</comment>
<protein>
    <recommendedName>
        <fullName evidence="3">Protein kinase domain-containing protein</fullName>
    </recommendedName>
</protein>
<dbReference type="PROSITE" id="PS50011">
    <property type="entry name" value="PROTEIN_KINASE_DOM"/>
    <property type="match status" value="1"/>
</dbReference>
<gene>
    <name evidence="4" type="ORF">PAUS00366_LOCUS7973</name>
</gene>
<dbReference type="CDD" id="cd05121">
    <property type="entry name" value="ABC1_ADCK3-like"/>
    <property type="match status" value="1"/>
</dbReference>
<dbReference type="SUPFAM" id="SSF56112">
    <property type="entry name" value="Protein kinase-like (PK-like)"/>
    <property type="match status" value="1"/>
</dbReference>
<dbReference type="GO" id="GO:0005524">
    <property type="term" value="F:ATP binding"/>
    <property type="evidence" value="ECO:0007669"/>
    <property type="project" value="InterPro"/>
</dbReference>
<evidence type="ECO:0000259" key="3">
    <source>
        <dbReference type="PROSITE" id="PS50011"/>
    </source>
</evidence>
<dbReference type="InterPro" id="IPR050154">
    <property type="entry name" value="UbiB_kinase"/>
</dbReference>
<dbReference type="InterPro" id="IPR000719">
    <property type="entry name" value="Prot_kinase_dom"/>
</dbReference>
<accession>A0A7S4AGS2</accession>
<sequence length="564" mass="63959">MSFQNILRRRPLVVAGGITASGAAAIEYYSDYQEKHAVNKEEYKYSLPRSYDRQTFRSYWIRRPVSVVSRFGEIGYQLSPTLASYLFHKNSPRWLSSRSTPSGHINNVNGNNDDDNDDEKLRRQQSVQLREALTNLGPAFVKVGQQVAIRPDLVPASVLKELQKLCDSVRPVPDEVAMQVLREELSGMGMDRQSKGRKSNDGEEQQKRIETPKINLDDIFEDLHLVASASLGQVYKAKLRTSGDLVAIKVQRPGMERAFSLDLFLLQMWGDFMDTFTNTFTKQIPYHSAFFDAFSKGSYSELDYENEASNQMHFQRELAIRNCKVKVPNVYEEYSTRRVLTSEWIEGVKLADSSRETIRELIPIGVELFLTQLLDMGTFHSDPHPGNLLVTQDGTLCLIDFGLCAEVEVREREAMTKAIVHLLYRDFDTLIHTDTKELGFLPHDFDTEELKPILTKVLTGGLLQSGSDLTKRKRKLMEISNELNEIFFRYPFRVPGFFALVTRGLGLLEGIALVGDPDFDIFMASAPYATKRAVSILGQQATGYRGLSRVLTRPINTNKISPNV</sequence>
<dbReference type="PANTHER" id="PTHR10566:SF117">
    <property type="entry name" value="UNUSUAL PROTEIN KINASE-RELATED"/>
    <property type="match status" value="1"/>
</dbReference>
<evidence type="ECO:0000256" key="1">
    <source>
        <dbReference type="ARBA" id="ARBA00009670"/>
    </source>
</evidence>
<reference evidence="4" key="1">
    <citation type="submission" date="2021-01" db="EMBL/GenBank/DDBJ databases">
        <authorList>
            <person name="Corre E."/>
            <person name="Pelletier E."/>
            <person name="Niang G."/>
            <person name="Scheremetjew M."/>
            <person name="Finn R."/>
            <person name="Kale V."/>
            <person name="Holt S."/>
            <person name="Cochrane G."/>
            <person name="Meng A."/>
            <person name="Brown T."/>
            <person name="Cohen L."/>
        </authorList>
    </citation>
    <scope>NUCLEOTIDE SEQUENCE</scope>
    <source>
        <strain evidence="4">10249 10 AB</strain>
    </source>
</reference>
<evidence type="ECO:0000256" key="2">
    <source>
        <dbReference type="SAM" id="MobiDB-lite"/>
    </source>
</evidence>
<dbReference type="InterPro" id="IPR011009">
    <property type="entry name" value="Kinase-like_dom_sf"/>
</dbReference>
<dbReference type="GO" id="GO:0004672">
    <property type="term" value="F:protein kinase activity"/>
    <property type="evidence" value="ECO:0007669"/>
    <property type="project" value="InterPro"/>
</dbReference>
<dbReference type="PANTHER" id="PTHR10566">
    <property type="entry name" value="CHAPERONE-ACTIVITY OF BC1 COMPLEX CABC1 -RELATED"/>
    <property type="match status" value="1"/>
</dbReference>
<feature type="region of interest" description="Disordered" evidence="2">
    <location>
        <begin position="185"/>
        <end position="210"/>
    </location>
</feature>
<name>A0A7S4AGS2_9STRA</name>
<dbReference type="Gene3D" id="1.10.510.10">
    <property type="entry name" value="Transferase(Phosphotransferase) domain 1"/>
    <property type="match status" value="1"/>
</dbReference>
<feature type="compositionally biased region" description="Basic and acidic residues" evidence="2">
    <location>
        <begin position="192"/>
        <end position="210"/>
    </location>
</feature>
<dbReference type="InterPro" id="IPR004147">
    <property type="entry name" value="ABC1_dom"/>
</dbReference>
<dbReference type="SMART" id="SM00220">
    <property type="entry name" value="S_TKc"/>
    <property type="match status" value="1"/>
</dbReference>
<dbReference type="Pfam" id="PF03109">
    <property type="entry name" value="ABC1"/>
    <property type="match status" value="1"/>
</dbReference>
<organism evidence="4">
    <name type="scientific">Pseudo-nitzschia australis</name>
    <dbReference type="NCBI Taxonomy" id="44445"/>
    <lineage>
        <taxon>Eukaryota</taxon>
        <taxon>Sar</taxon>
        <taxon>Stramenopiles</taxon>
        <taxon>Ochrophyta</taxon>
        <taxon>Bacillariophyta</taxon>
        <taxon>Bacillariophyceae</taxon>
        <taxon>Bacillariophycidae</taxon>
        <taxon>Bacillariales</taxon>
        <taxon>Bacillariaceae</taxon>
        <taxon>Pseudo-nitzschia</taxon>
    </lineage>
</organism>
<proteinExistence type="inferred from homology"/>
<dbReference type="AlphaFoldDB" id="A0A7S4AGS2"/>
<feature type="domain" description="Protein kinase" evidence="3">
    <location>
        <begin position="220"/>
        <end position="564"/>
    </location>
</feature>
<evidence type="ECO:0000313" key="4">
    <source>
        <dbReference type="EMBL" id="CAE0715221.1"/>
    </source>
</evidence>